<evidence type="ECO:0000256" key="4">
    <source>
        <dbReference type="ARBA" id="ARBA00023139"/>
    </source>
</evidence>
<dbReference type="GO" id="GO:0016020">
    <property type="term" value="C:membrane"/>
    <property type="evidence" value="ECO:0007669"/>
    <property type="project" value="UniProtKB-SubCell"/>
</dbReference>
<keyword evidence="2 8" id="KW-0732">Signal</keyword>
<dbReference type="EMBL" id="CP009268">
    <property type="protein sequence ID" value="AJA53015.1"/>
    <property type="molecule type" value="Genomic_DNA"/>
</dbReference>
<feature type="chain" id="PRO_5038209365" description="Lipoprotein" evidence="8">
    <location>
        <begin position="22"/>
        <end position="288"/>
    </location>
</feature>
<protein>
    <recommendedName>
        <fullName evidence="6">Lipoprotein</fullName>
    </recommendedName>
</protein>
<reference evidence="10 11" key="3">
    <citation type="journal article" name="Genome Announc.">
        <title>Improved Draft Genome Sequence of Clostridium pasteurianum Strain ATCC 6013 (DSM 525) Using a Hybrid Next-Generation Sequencing Approach.</title>
        <authorList>
            <person name="Pyne M.E."/>
            <person name="Utturkar S."/>
            <person name="Brown S.D."/>
            <person name="Moo-Young M."/>
            <person name="Chung D.A."/>
            <person name="Chou C.P."/>
        </authorList>
    </citation>
    <scope>NUCLEOTIDE SEQUENCE [LARGE SCALE GENOMIC DNA]</scope>
    <source>
        <strain evidence="10 11">ATCC 6013</strain>
    </source>
</reference>
<dbReference type="eggNOG" id="COG1464">
    <property type="taxonomic scope" value="Bacteria"/>
</dbReference>
<evidence type="ECO:0000256" key="1">
    <source>
        <dbReference type="ARBA" id="ARBA00004635"/>
    </source>
</evidence>
<dbReference type="PIRSF" id="PIRSF002854">
    <property type="entry name" value="MetQ"/>
    <property type="match status" value="1"/>
</dbReference>
<evidence type="ECO:0000313" key="11">
    <source>
        <dbReference type="Proteomes" id="UP000028042"/>
    </source>
</evidence>
<evidence type="ECO:0000256" key="6">
    <source>
        <dbReference type="PIRNR" id="PIRNR002854"/>
    </source>
</evidence>
<evidence type="ECO:0000313" key="12">
    <source>
        <dbReference type="Proteomes" id="UP000030905"/>
    </source>
</evidence>
<feature type="lipid moiety-binding region" description="S-diacylglycerol cysteine" evidence="7">
    <location>
        <position position="23"/>
    </location>
</feature>
<dbReference type="GeneID" id="93075083"/>
<dbReference type="KEGG" id="cpae:CPAST_c29610"/>
<comment type="similarity">
    <text evidence="6">Belongs to the nlpA lipoprotein family.</text>
</comment>
<evidence type="ECO:0000256" key="8">
    <source>
        <dbReference type="SAM" id="SignalP"/>
    </source>
</evidence>
<reference evidence="10" key="2">
    <citation type="submission" date="2015-10" db="EMBL/GenBank/DDBJ databases">
        <title>Improved Draft Genome Sequence of Clostridium pasteurianum Strain ATCC 6013 (DSM 525) Using a Hybrid Next-Generation Sequencing Approach.</title>
        <authorList>
            <person name="Pyne M.E."/>
            <person name="Utturkar S.M."/>
            <person name="Brown S.D."/>
            <person name="Moo-Young M."/>
            <person name="Chung D.A."/>
            <person name="Chou P.C."/>
        </authorList>
    </citation>
    <scope>NUCLEOTIDE SEQUENCE</scope>
    <source>
        <strain evidence="10">ATCC 6013</strain>
    </source>
</reference>
<dbReference type="Pfam" id="PF03180">
    <property type="entry name" value="Lipoprotein_9"/>
    <property type="match status" value="1"/>
</dbReference>
<keyword evidence="4" id="KW-0564">Palmitate</keyword>
<proteinExistence type="inferred from homology"/>
<feature type="signal peptide" evidence="8">
    <location>
        <begin position="1"/>
        <end position="21"/>
    </location>
</feature>
<keyword evidence="12" id="KW-1185">Reference proteome</keyword>
<keyword evidence="3" id="KW-0472">Membrane</keyword>
<accession>A0A0H3J736</accession>
<dbReference type="Proteomes" id="UP000030905">
    <property type="component" value="Chromosome"/>
</dbReference>
<evidence type="ECO:0000313" key="9">
    <source>
        <dbReference type="EMBL" id="AJA53015.1"/>
    </source>
</evidence>
<name>A0A0H3J736_CLOPA</name>
<comment type="subcellular location">
    <subcellularLocation>
        <location evidence="1">Membrane</location>
        <topology evidence="1">Lipid-anchor</topology>
    </subcellularLocation>
</comment>
<dbReference type="PANTHER" id="PTHR30429">
    <property type="entry name" value="D-METHIONINE-BINDING LIPOPROTEIN METQ"/>
    <property type="match status" value="1"/>
</dbReference>
<keyword evidence="5 6" id="KW-0449">Lipoprotein</keyword>
<reference evidence="9 12" key="1">
    <citation type="journal article" date="2015" name="Genome Announc.">
        <title>Complete Genome Sequence of the Nitrogen-Fixing and Solvent-Producing Clostridium pasteurianum DSM 525.</title>
        <authorList>
            <person name="Poehlein A."/>
            <person name="Grosse-Honebrink A."/>
            <person name="Zhang Y."/>
            <person name="Minton N.P."/>
            <person name="Daniel R."/>
        </authorList>
    </citation>
    <scope>NUCLEOTIDE SEQUENCE [LARGE SCALE GENOMIC DNA]</scope>
    <source>
        <strain evidence="9">DSM 525</strain>
        <strain evidence="12">DSM 525 / ATCC 6013</strain>
    </source>
</reference>
<organism evidence="9 12">
    <name type="scientific">Clostridium pasteurianum DSM 525 = ATCC 6013</name>
    <dbReference type="NCBI Taxonomy" id="1262449"/>
    <lineage>
        <taxon>Bacteria</taxon>
        <taxon>Bacillati</taxon>
        <taxon>Bacillota</taxon>
        <taxon>Clostridia</taxon>
        <taxon>Eubacteriales</taxon>
        <taxon>Clostridiaceae</taxon>
        <taxon>Clostridium</taxon>
    </lineage>
</organism>
<evidence type="ECO:0000256" key="5">
    <source>
        <dbReference type="ARBA" id="ARBA00023288"/>
    </source>
</evidence>
<evidence type="ECO:0000256" key="2">
    <source>
        <dbReference type="ARBA" id="ARBA00022729"/>
    </source>
</evidence>
<dbReference type="PROSITE" id="PS51257">
    <property type="entry name" value="PROKAR_LIPOPROTEIN"/>
    <property type="match status" value="1"/>
</dbReference>
<dbReference type="InterPro" id="IPR004872">
    <property type="entry name" value="Lipoprotein_NlpA"/>
</dbReference>
<dbReference type="RefSeq" id="WP_003443358.1">
    <property type="nucleotide sequence ID" value="NZ_ANZB01000003.1"/>
</dbReference>
<evidence type="ECO:0000256" key="7">
    <source>
        <dbReference type="PIRSR" id="PIRSR002854-1"/>
    </source>
</evidence>
<dbReference type="Proteomes" id="UP000028042">
    <property type="component" value="Unassembled WGS sequence"/>
</dbReference>
<dbReference type="PATRIC" id="fig|1262449.3.peg.1410"/>
<dbReference type="Gene3D" id="3.40.190.10">
    <property type="entry name" value="Periplasmic binding protein-like II"/>
    <property type="match status" value="2"/>
</dbReference>
<sequence>MNKLKKFALIALTAVVALGTAACGSTSNSSSNSSSKETKNITIGVCPGPYGDMVKKAIAPALEKKGYKVSTKEFSDYVQPNKALANKEIDANLFQHAAYLQKFSKDNNLDLSAVISVPTAGMGIFSNTIKSLDKLPDGAKVAIPNDPSNLARALILLKNQGFIGIKANIDETKATQNDVTENKKNLKLTPIEAAQEPRSLDSVDIALITGNYAISAGMDFSKALAVEKLAENYKNVVAVRTEDLNKELGKDLKEAVESAEFKNAIEDANGEFKSFDKPEWYINKYGNK</sequence>
<dbReference type="EMBL" id="JPGY02000001">
    <property type="protein sequence ID" value="KRU10977.1"/>
    <property type="molecule type" value="Genomic_DNA"/>
</dbReference>
<evidence type="ECO:0000313" key="10">
    <source>
        <dbReference type="EMBL" id="KRU10977.1"/>
    </source>
</evidence>
<dbReference type="AlphaFoldDB" id="A0A0H3J736"/>
<gene>
    <name evidence="9" type="primary">metQ</name>
    <name evidence="9" type="ORF">CLPA_c29610</name>
    <name evidence="10" type="ORF">CP6013_00224</name>
</gene>
<evidence type="ECO:0000256" key="3">
    <source>
        <dbReference type="ARBA" id="ARBA00023136"/>
    </source>
</evidence>
<dbReference type="SUPFAM" id="SSF53850">
    <property type="entry name" value="Periplasmic binding protein-like II"/>
    <property type="match status" value="1"/>
</dbReference>
<dbReference type="PANTHER" id="PTHR30429:SF0">
    <property type="entry name" value="METHIONINE-BINDING LIPOPROTEIN METQ"/>
    <property type="match status" value="1"/>
</dbReference>
<dbReference type="KEGG" id="cpat:CLPA_c29610"/>